<accession>A0A327KX57</accession>
<name>A0A327KX57_9BRAD</name>
<dbReference type="CDD" id="cd02440">
    <property type="entry name" value="AdoMet_MTases"/>
    <property type="match status" value="1"/>
</dbReference>
<dbReference type="Gene3D" id="3.40.50.150">
    <property type="entry name" value="Vaccinia Virus protein VP39"/>
    <property type="match status" value="1"/>
</dbReference>
<keyword evidence="3" id="KW-0949">S-adenosyl-L-methionine</keyword>
<dbReference type="InterPro" id="IPR052190">
    <property type="entry name" value="Euk-Arch_PrmC-MTase"/>
</dbReference>
<protein>
    <submittedName>
        <fullName evidence="4">Methyltransferase</fullName>
    </submittedName>
</protein>
<evidence type="ECO:0000313" key="4">
    <source>
        <dbReference type="EMBL" id="RAI43399.1"/>
    </source>
</evidence>
<keyword evidence="2 4" id="KW-0808">Transferase</keyword>
<dbReference type="AlphaFoldDB" id="A0A327KX57"/>
<evidence type="ECO:0000313" key="5">
    <source>
        <dbReference type="Proteomes" id="UP000249130"/>
    </source>
</evidence>
<comment type="caution">
    <text evidence="4">The sequence shown here is derived from an EMBL/GenBank/DDBJ whole genome shotgun (WGS) entry which is preliminary data.</text>
</comment>
<keyword evidence="5" id="KW-1185">Reference proteome</keyword>
<evidence type="ECO:0000256" key="3">
    <source>
        <dbReference type="ARBA" id="ARBA00022691"/>
    </source>
</evidence>
<dbReference type="Proteomes" id="UP000249130">
    <property type="component" value="Unassembled WGS sequence"/>
</dbReference>
<dbReference type="GO" id="GO:0008276">
    <property type="term" value="F:protein methyltransferase activity"/>
    <property type="evidence" value="ECO:0007669"/>
    <property type="project" value="TreeGrafter"/>
</dbReference>
<sequence>MLHDVLTDPYRLGHPRPSPGRARKFFRSFVHFFSYHLFLKRKSRRTVEAAGFRLAVLPTVFDPKRFLTSEFFAGYVGSLDLAGMRVADVGTGSGILALAAARAGADRVLAVDINPEAARAAVENAESNGLGGRVAGIGSNLLSAVAPEPLFDVIISSPPSFPGEPRDVADRAWVAGPDYRDIAGLFRQARERLQPDGRMYVLFSSDSDLHRLGGLISEAGFTARLVGERSIVLESFLLYELQTA</sequence>
<evidence type="ECO:0000256" key="1">
    <source>
        <dbReference type="ARBA" id="ARBA00022603"/>
    </source>
</evidence>
<organism evidence="4 5">
    <name type="scientific">Rhodoplanes roseus</name>
    <dbReference type="NCBI Taxonomy" id="29409"/>
    <lineage>
        <taxon>Bacteria</taxon>
        <taxon>Pseudomonadati</taxon>
        <taxon>Pseudomonadota</taxon>
        <taxon>Alphaproteobacteria</taxon>
        <taxon>Hyphomicrobiales</taxon>
        <taxon>Nitrobacteraceae</taxon>
        <taxon>Rhodoplanes</taxon>
    </lineage>
</organism>
<evidence type="ECO:0000256" key="2">
    <source>
        <dbReference type="ARBA" id="ARBA00022679"/>
    </source>
</evidence>
<dbReference type="PANTHER" id="PTHR45875:SF1">
    <property type="entry name" value="METHYLTRANSFERASE N6AMT1"/>
    <property type="match status" value="1"/>
</dbReference>
<gene>
    <name evidence="4" type="ORF">CH341_14545</name>
</gene>
<dbReference type="SUPFAM" id="SSF53335">
    <property type="entry name" value="S-adenosyl-L-methionine-dependent methyltransferases"/>
    <property type="match status" value="1"/>
</dbReference>
<dbReference type="InterPro" id="IPR029063">
    <property type="entry name" value="SAM-dependent_MTases_sf"/>
</dbReference>
<keyword evidence="1 4" id="KW-0489">Methyltransferase</keyword>
<dbReference type="GO" id="GO:0032259">
    <property type="term" value="P:methylation"/>
    <property type="evidence" value="ECO:0007669"/>
    <property type="project" value="UniProtKB-KW"/>
</dbReference>
<dbReference type="GO" id="GO:0035657">
    <property type="term" value="C:eRF1 methyltransferase complex"/>
    <property type="evidence" value="ECO:0007669"/>
    <property type="project" value="TreeGrafter"/>
</dbReference>
<dbReference type="PANTHER" id="PTHR45875">
    <property type="entry name" value="METHYLTRANSFERASE N6AMT1"/>
    <property type="match status" value="1"/>
</dbReference>
<dbReference type="EMBL" id="NPEX01000091">
    <property type="protein sequence ID" value="RAI43399.1"/>
    <property type="molecule type" value="Genomic_DNA"/>
</dbReference>
<reference evidence="4 5" key="1">
    <citation type="submission" date="2017-07" db="EMBL/GenBank/DDBJ databases">
        <title>Draft Genome Sequences of Select Purple Nonsulfur Bacteria.</title>
        <authorList>
            <person name="Lasarre B."/>
            <person name="Mckinlay J.B."/>
        </authorList>
    </citation>
    <scope>NUCLEOTIDE SEQUENCE [LARGE SCALE GENOMIC DNA]</scope>
    <source>
        <strain evidence="4 5">DSM 5909</strain>
    </source>
</reference>
<dbReference type="Pfam" id="PF06325">
    <property type="entry name" value="PrmA"/>
    <property type="match status" value="1"/>
</dbReference>
<dbReference type="OrthoDB" id="8137816at2"/>
<dbReference type="GO" id="GO:0008757">
    <property type="term" value="F:S-adenosylmethionine-dependent methyltransferase activity"/>
    <property type="evidence" value="ECO:0007669"/>
    <property type="project" value="TreeGrafter"/>
</dbReference>
<proteinExistence type="predicted"/>